<gene>
    <name evidence="16" type="ORF">J2Z76_000354</name>
</gene>
<comment type="similarity">
    <text evidence="5 12">Belongs to the class-IV pyridoxal-phosphate-dependent aminotransferase family.</text>
</comment>
<evidence type="ECO:0000256" key="10">
    <source>
        <dbReference type="ARBA" id="ARBA00048798"/>
    </source>
</evidence>
<comment type="pathway">
    <text evidence="2 15">Amino-acid biosynthesis; L-isoleucine biosynthesis; L-isoleucine from 2-oxobutanoate: step 4/4.</text>
</comment>
<evidence type="ECO:0000313" key="16">
    <source>
        <dbReference type="EMBL" id="MBP1924501.1"/>
    </source>
</evidence>
<dbReference type="InterPro" id="IPR036038">
    <property type="entry name" value="Aminotransferase-like"/>
</dbReference>
<comment type="catalytic activity">
    <reaction evidence="10 14">
        <text>L-isoleucine + 2-oxoglutarate = (S)-3-methyl-2-oxopentanoate + L-glutamate</text>
        <dbReference type="Rhea" id="RHEA:24801"/>
        <dbReference type="ChEBI" id="CHEBI:16810"/>
        <dbReference type="ChEBI" id="CHEBI:29985"/>
        <dbReference type="ChEBI" id="CHEBI:35146"/>
        <dbReference type="ChEBI" id="CHEBI:58045"/>
        <dbReference type="EC" id="2.6.1.42"/>
    </reaction>
</comment>
<evidence type="ECO:0000256" key="3">
    <source>
        <dbReference type="ARBA" id="ARBA00004931"/>
    </source>
</evidence>
<comment type="cofactor">
    <cofactor evidence="1 13">
        <name>pyridoxal 5'-phosphate</name>
        <dbReference type="ChEBI" id="CHEBI:597326"/>
    </cofactor>
</comment>
<dbReference type="SUPFAM" id="SSF56752">
    <property type="entry name" value="D-aminoacid aminotransferase-like PLP-dependent enzymes"/>
    <property type="match status" value="1"/>
</dbReference>
<evidence type="ECO:0000256" key="12">
    <source>
        <dbReference type="RuleBase" id="RU004106"/>
    </source>
</evidence>
<name>A0ABS4G9Z8_9FIRM</name>
<comment type="catalytic activity">
    <reaction evidence="11 14">
        <text>L-leucine + 2-oxoglutarate = 4-methyl-2-oxopentanoate + L-glutamate</text>
        <dbReference type="Rhea" id="RHEA:18321"/>
        <dbReference type="ChEBI" id="CHEBI:16810"/>
        <dbReference type="ChEBI" id="CHEBI:17865"/>
        <dbReference type="ChEBI" id="CHEBI:29985"/>
        <dbReference type="ChEBI" id="CHEBI:57427"/>
        <dbReference type="EC" id="2.6.1.42"/>
    </reaction>
</comment>
<evidence type="ECO:0000256" key="9">
    <source>
        <dbReference type="ARBA" id="ARBA00048212"/>
    </source>
</evidence>
<keyword evidence="8 13" id="KW-0663">Pyridoxal phosphate</keyword>
<evidence type="ECO:0000256" key="15">
    <source>
        <dbReference type="RuleBase" id="RU004519"/>
    </source>
</evidence>
<evidence type="ECO:0000256" key="6">
    <source>
        <dbReference type="ARBA" id="ARBA00022576"/>
    </source>
</evidence>
<dbReference type="InterPro" id="IPR043131">
    <property type="entry name" value="BCAT-like_N"/>
</dbReference>
<keyword evidence="14" id="KW-0100">Branched-chain amino acid biosynthesis</keyword>
<evidence type="ECO:0000256" key="8">
    <source>
        <dbReference type="ARBA" id="ARBA00022898"/>
    </source>
</evidence>
<evidence type="ECO:0000256" key="5">
    <source>
        <dbReference type="ARBA" id="ARBA00009320"/>
    </source>
</evidence>
<dbReference type="Gene3D" id="3.30.470.10">
    <property type="match status" value="1"/>
</dbReference>
<dbReference type="Gene3D" id="3.20.10.10">
    <property type="entry name" value="D-amino Acid Aminotransferase, subunit A, domain 2"/>
    <property type="match status" value="1"/>
</dbReference>
<comment type="pathway">
    <text evidence="3 15">Amino-acid biosynthesis; L-valine biosynthesis; L-valine from pyruvate: step 4/4.</text>
</comment>
<comment type="catalytic activity">
    <reaction evidence="9 14">
        <text>L-valine + 2-oxoglutarate = 3-methyl-2-oxobutanoate + L-glutamate</text>
        <dbReference type="Rhea" id="RHEA:24813"/>
        <dbReference type="ChEBI" id="CHEBI:11851"/>
        <dbReference type="ChEBI" id="CHEBI:16810"/>
        <dbReference type="ChEBI" id="CHEBI:29985"/>
        <dbReference type="ChEBI" id="CHEBI:57762"/>
        <dbReference type="EC" id="2.6.1.42"/>
    </reaction>
</comment>
<proteinExistence type="inferred from homology"/>
<dbReference type="InterPro" id="IPR018300">
    <property type="entry name" value="Aminotrans_IV_CS"/>
</dbReference>
<organism evidence="16 17">
    <name type="scientific">Sedimentibacter acidaminivorans</name>
    <dbReference type="NCBI Taxonomy" id="913099"/>
    <lineage>
        <taxon>Bacteria</taxon>
        <taxon>Bacillati</taxon>
        <taxon>Bacillota</taxon>
        <taxon>Tissierellia</taxon>
        <taxon>Sedimentibacter</taxon>
    </lineage>
</organism>
<accession>A0ABS4G9Z8</accession>
<dbReference type="InterPro" id="IPR001544">
    <property type="entry name" value="Aminotrans_IV"/>
</dbReference>
<dbReference type="PIRSF" id="PIRSF006468">
    <property type="entry name" value="BCAT1"/>
    <property type="match status" value="1"/>
</dbReference>
<dbReference type="NCBIfam" id="TIGR01123">
    <property type="entry name" value="ilvE_II"/>
    <property type="match status" value="1"/>
</dbReference>
<dbReference type="RefSeq" id="WP_209510257.1">
    <property type="nucleotide sequence ID" value="NZ_JAGGKS010000001.1"/>
</dbReference>
<dbReference type="PANTHER" id="PTHR42825">
    <property type="entry name" value="AMINO ACID AMINOTRANSFERASE"/>
    <property type="match status" value="1"/>
</dbReference>
<comment type="pathway">
    <text evidence="4 15">Amino-acid biosynthesis; L-leucine biosynthesis; L-leucine from 3-methyl-2-oxobutanoate: step 4/4.</text>
</comment>
<keyword evidence="14" id="KW-0028">Amino-acid biosynthesis</keyword>
<comment type="caution">
    <text evidence="16">The sequence shown here is derived from an EMBL/GenBank/DDBJ whole genome shotgun (WGS) entry which is preliminary data.</text>
</comment>
<dbReference type="InterPro" id="IPR005786">
    <property type="entry name" value="B_amino_transII"/>
</dbReference>
<dbReference type="PROSITE" id="PS00770">
    <property type="entry name" value="AA_TRANSFER_CLASS_4"/>
    <property type="match status" value="1"/>
</dbReference>
<dbReference type="InterPro" id="IPR043132">
    <property type="entry name" value="BCAT-like_C"/>
</dbReference>
<reference evidence="16 17" key="1">
    <citation type="submission" date="2021-03" db="EMBL/GenBank/DDBJ databases">
        <title>Genomic Encyclopedia of Type Strains, Phase IV (KMG-IV): sequencing the most valuable type-strain genomes for metagenomic binning, comparative biology and taxonomic classification.</title>
        <authorList>
            <person name="Goeker M."/>
        </authorList>
    </citation>
    <scope>NUCLEOTIDE SEQUENCE [LARGE SCALE GENOMIC DNA]</scope>
    <source>
        <strain evidence="16 17">DSM 24004</strain>
    </source>
</reference>
<dbReference type="NCBIfam" id="NF009897">
    <property type="entry name" value="PRK13357.1"/>
    <property type="match status" value="1"/>
</dbReference>
<dbReference type="EC" id="2.6.1.42" evidence="14"/>
<dbReference type="InterPro" id="IPR033939">
    <property type="entry name" value="BCAT_family"/>
</dbReference>
<evidence type="ECO:0000256" key="11">
    <source>
        <dbReference type="ARBA" id="ARBA00049229"/>
    </source>
</evidence>
<keyword evidence="7 14" id="KW-0808">Transferase</keyword>
<keyword evidence="17" id="KW-1185">Reference proteome</keyword>
<dbReference type="CDD" id="cd01557">
    <property type="entry name" value="BCAT_beta_family"/>
    <property type="match status" value="1"/>
</dbReference>
<evidence type="ECO:0000256" key="13">
    <source>
        <dbReference type="RuleBase" id="RU004516"/>
    </source>
</evidence>
<evidence type="ECO:0000256" key="4">
    <source>
        <dbReference type="ARBA" id="ARBA00005072"/>
    </source>
</evidence>
<dbReference type="GO" id="GO:0004084">
    <property type="term" value="F:branched-chain-amino-acid transaminase activity"/>
    <property type="evidence" value="ECO:0007669"/>
    <property type="project" value="UniProtKB-EC"/>
</dbReference>
<evidence type="ECO:0000256" key="7">
    <source>
        <dbReference type="ARBA" id="ARBA00022679"/>
    </source>
</evidence>
<keyword evidence="6 14" id="KW-0032">Aminotransferase</keyword>
<sequence>MEKNDIKWSELGFSYIKTDKRYISYWKDGKWDDGQLVEDNKISISEGSTCLHYGQECFEGLKAYSTKDGGIQLFRPDENAKRMQKSCEKVLMPEVPVEKFIDACMQVVKANEAYVPPYGTGATFYLRPFVIGVGDNIGVRPAPEYIFGVFGMPVGPYFKGGMTPVNFVTTDVDRAAPYGTGKNKVGGNYAASLQSHLEAVKRGFADCIYLDPLTHTKIDEVGAANFFGVTKDNKFITPESTSILPSITKFSLLHVAKEYLNMEVMEGDVSINKLDKFAEAGACGTAAVITPIGGIEHNGKMHVFHSETEVGPVTKKLYETLYGIQMGDVEAPKGWIYKVK</sequence>
<evidence type="ECO:0000256" key="1">
    <source>
        <dbReference type="ARBA" id="ARBA00001933"/>
    </source>
</evidence>
<evidence type="ECO:0000256" key="2">
    <source>
        <dbReference type="ARBA" id="ARBA00004824"/>
    </source>
</evidence>
<dbReference type="Pfam" id="PF01063">
    <property type="entry name" value="Aminotran_4"/>
    <property type="match status" value="1"/>
</dbReference>
<evidence type="ECO:0000256" key="14">
    <source>
        <dbReference type="RuleBase" id="RU004517"/>
    </source>
</evidence>
<dbReference type="EMBL" id="JAGGKS010000001">
    <property type="protein sequence ID" value="MBP1924501.1"/>
    <property type="molecule type" value="Genomic_DNA"/>
</dbReference>
<dbReference type="Proteomes" id="UP001519342">
    <property type="component" value="Unassembled WGS sequence"/>
</dbReference>
<protein>
    <recommendedName>
        <fullName evidence="14">Branched-chain-amino-acid aminotransferase</fullName>
        <ecNumber evidence="14">2.6.1.42</ecNumber>
    </recommendedName>
</protein>
<evidence type="ECO:0000313" key="17">
    <source>
        <dbReference type="Proteomes" id="UP001519342"/>
    </source>
</evidence>
<dbReference type="PANTHER" id="PTHR42825:SF2">
    <property type="entry name" value="BRANCHED-CHAIN-AMINO-ACID AMINOTRANSFERASE 3, CHLOROPLASTIC-RELATED"/>
    <property type="match status" value="1"/>
</dbReference>